<dbReference type="EMBL" id="HBUF01662504">
    <property type="protein sequence ID" value="CAG6788966.1"/>
    <property type="molecule type" value="Transcribed_RNA"/>
</dbReference>
<evidence type="ECO:0000313" key="1">
    <source>
        <dbReference type="EMBL" id="CAG6788966.1"/>
    </source>
</evidence>
<accession>A0A8D9FG24</accession>
<protein>
    <submittedName>
        <fullName evidence="1">Uncharacterized protein</fullName>
    </submittedName>
</protein>
<dbReference type="AlphaFoldDB" id="A0A8D9FG24"/>
<name>A0A8D9FG24_9HEMI</name>
<reference evidence="1" key="1">
    <citation type="submission" date="2021-05" db="EMBL/GenBank/DDBJ databases">
        <authorList>
            <person name="Alioto T."/>
            <person name="Alioto T."/>
            <person name="Gomez Garrido J."/>
        </authorList>
    </citation>
    <scope>NUCLEOTIDE SEQUENCE</scope>
</reference>
<proteinExistence type="predicted"/>
<sequence length="110" mass="12687">MNTSLRSGERDSGLDVRHIVIFTLFKETAPPKSTTLVRQKGRSFFIGRRKDLPNLRESSPWEGELTINDSTIRVTYYSKPFQSAWNRNVIHAINLYLHQSFKGNGLNTYV</sequence>
<organism evidence="1">
    <name type="scientific">Cacopsylla melanoneura</name>
    <dbReference type="NCBI Taxonomy" id="428564"/>
    <lineage>
        <taxon>Eukaryota</taxon>
        <taxon>Metazoa</taxon>
        <taxon>Ecdysozoa</taxon>
        <taxon>Arthropoda</taxon>
        <taxon>Hexapoda</taxon>
        <taxon>Insecta</taxon>
        <taxon>Pterygota</taxon>
        <taxon>Neoptera</taxon>
        <taxon>Paraneoptera</taxon>
        <taxon>Hemiptera</taxon>
        <taxon>Sternorrhyncha</taxon>
        <taxon>Psylloidea</taxon>
        <taxon>Psyllidae</taxon>
        <taxon>Psyllinae</taxon>
        <taxon>Cacopsylla</taxon>
    </lineage>
</organism>